<dbReference type="PANTHER" id="PTHR15441">
    <property type="entry name" value="RIBONUCLEASE P PROTEIN SUBUNIT P14"/>
    <property type="match status" value="1"/>
</dbReference>
<dbReference type="Pfam" id="PF01900">
    <property type="entry name" value="RNase_P_Rpp14"/>
    <property type="match status" value="1"/>
</dbReference>
<dbReference type="EMBL" id="RKLQ01000001">
    <property type="protein sequence ID" value="MBX0302745.1"/>
    <property type="molecule type" value="Genomic_DNA"/>
</dbReference>
<evidence type="ECO:0000256" key="2">
    <source>
        <dbReference type="HAMAP-Rule" id="MF_00755"/>
    </source>
</evidence>
<accession>A0A8J7YB10</accession>
<dbReference type="GO" id="GO:0004526">
    <property type="term" value="F:ribonuclease P activity"/>
    <property type="evidence" value="ECO:0007669"/>
    <property type="project" value="UniProtKB-UniRule"/>
</dbReference>
<dbReference type="HAMAP" id="MF_00755">
    <property type="entry name" value="RNase_P_2"/>
    <property type="match status" value="1"/>
</dbReference>
<comment type="caution">
    <text evidence="3">The sequence shown here is derived from an EMBL/GenBank/DDBJ whole genome shotgun (WGS) entry which is preliminary data.</text>
</comment>
<name>A0A8J7YB10_9EURY</name>
<dbReference type="GO" id="GO:0005737">
    <property type="term" value="C:cytoplasm"/>
    <property type="evidence" value="ECO:0007669"/>
    <property type="project" value="UniProtKB-SubCell"/>
</dbReference>
<keyword evidence="2" id="KW-0540">Nuclease</keyword>
<evidence type="ECO:0000313" key="3">
    <source>
        <dbReference type="EMBL" id="MBX0302745.1"/>
    </source>
</evidence>
<dbReference type="Proteomes" id="UP000783863">
    <property type="component" value="Unassembled WGS sequence"/>
</dbReference>
<comment type="subcellular location">
    <subcellularLocation>
        <location evidence="2">Cytoplasm</location>
    </subcellularLocation>
</comment>
<comment type="catalytic activity">
    <reaction evidence="2">
        <text>Endonucleolytic cleavage of RNA, removing 5'-extranucleotides from tRNA precursor.</text>
        <dbReference type="EC" id="3.1.26.5"/>
    </reaction>
</comment>
<dbReference type="AlphaFoldDB" id="A0A8J7YB10"/>
<comment type="subunit">
    <text evidence="2">Consists of a catalytic RNA component and at least 4-5 protein subunits.</text>
</comment>
<keyword evidence="2" id="KW-0378">Hydrolase</keyword>
<keyword evidence="4" id="KW-1185">Reference proteome</keyword>
<keyword evidence="2" id="KW-0255">Endonuclease</keyword>
<dbReference type="Gene3D" id="3.30.70.3250">
    <property type="entry name" value="Ribonuclease P, Pop5 subunit"/>
    <property type="match status" value="1"/>
</dbReference>
<dbReference type="GO" id="GO:0033204">
    <property type="term" value="F:ribonuclease P RNA binding"/>
    <property type="evidence" value="ECO:0007669"/>
    <property type="project" value="TreeGrafter"/>
</dbReference>
<comment type="similarity">
    <text evidence="2">Belongs to the eukaryotic/archaeal RNase P protein component 2 family.</text>
</comment>
<evidence type="ECO:0000313" key="4">
    <source>
        <dbReference type="Proteomes" id="UP000783863"/>
    </source>
</evidence>
<dbReference type="SUPFAM" id="SSF160350">
    <property type="entry name" value="Rnp2-like"/>
    <property type="match status" value="1"/>
</dbReference>
<dbReference type="InterPro" id="IPR038085">
    <property type="entry name" value="Rnp2-like_sf"/>
</dbReference>
<dbReference type="InterPro" id="IPR002759">
    <property type="entry name" value="Pop5/Rpp14/Rnp2-like"/>
</dbReference>
<keyword evidence="2" id="KW-0963">Cytoplasm</keyword>
<keyword evidence="1 2" id="KW-0819">tRNA processing</keyword>
<protein>
    <recommendedName>
        <fullName evidence="2">Ribonuclease P protein component 2</fullName>
        <shortName evidence="2">RNase P component 2</shortName>
        <ecNumber evidence="2">3.1.26.5</ecNumber>
    </recommendedName>
    <alternativeName>
        <fullName evidence="2">Pop5</fullName>
    </alternativeName>
</protein>
<sequence>MKHLPKHLQPRWRYLAVAIETWPDADLDRRAFQREVWYATQNLLGDTGSADADMTVLRFTHEDGVGHAIVRVRRGHTEDARAALACLNSVDGAPVGLRVTGTSGTVRACEEKYIRGPAKGPEQRQVVFETRDRRAVARDGRVDVATDDGFVGATDLDI</sequence>
<comment type="function">
    <text evidence="2">Part of ribonuclease P, a protein complex that generates mature tRNA molecules by cleaving their 5'-ends.</text>
</comment>
<proteinExistence type="inferred from homology"/>
<dbReference type="PANTHER" id="PTHR15441:SF2">
    <property type="entry name" value="RIBONUCLEASE P_MRP PROTEIN SUBUNIT POP5"/>
    <property type="match status" value="1"/>
</dbReference>
<dbReference type="GO" id="GO:0030681">
    <property type="term" value="C:multimeric ribonuclease P complex"/>
    <property type="evidence" value="ECO:0007669"/>
    <property type="project" value="TreeGrafter"/>
</dbReference>
<gene>
    <name evidence="2" type="primary">rnp2</name>
    <name evidence="3" type="ORF">EGD98_03555</name>
</gene>
<dbReference type="RefSeq" id="WP_220586977.1">
    <property type="nucleotide sequence ID" value="NZ_RKLQ01000001.1"/>
</dbReference>
<dbReference type="EC" id="3.1.26.5" evidence="2"/>
<organism evidence="3 4">
    <name type="scientific">Haloarcula salinisoli</name>
    <dbReference type="NCBI Taxonomy" id="2487746"/>
    <lineage>
        <taxon>Archaea</taxon>
        <taxon>Methanobacteriati</taxon>
        <taxon>Methanobacteriota</taxon>
        <taxon>Stenosarchaea group</taxon>
        <taxon>Halobacteria</taxon>
        <taxon>Halobacteriales</taxon>
        <taxon>Haloarculaceae</taxon>
        <taxon>Haloarcula</taxon>
    </lineage>
</organism>
<evidence type="ECO:0000256" key="1">
    <source>
        <dbReference type="ARBA" id="ARBA00022694"/>
    </source>
</evidence>
<dbReference type="GO" id="GO:0001682">
    <property type="term" value="P:tRNA 5'-leader removal"/>
    <property type="evidence" value="ECO:0007669"/>
    <property type="project" value="UniProtKB-UniRule"/>
</dbReference>
<reference evidence="3" key="1">
    <citation type="submission" date="2021-06" db="EMBL/GenBank/DDBJ databases">
        <title>Halomicroarcula sp. F24A a new haloarchaeum isolated from saline soil.</title>
        <authorList>
            <person name="Duran-Viseras A."/>
            <person name="Sanchez-Porro C."/>
            <person name="Ventosa A."/>
        </authorList>
    </citation>
    <scope>NUCLEOTIDE SEQUENCE</scope>
    <source>
        <strain evidence="3">F24A</strain>
    </source>
</reference>